<protein>
    <submittedName>
        <fullName evidence="1">Uncharacterized protein</fullName>
    </submittedName>
</protein>
<name>A0A9W8HH67_9FUNG</name>
<comment type="caution">
    <text evidence="1">The sequence shown here is derived from an EMBL/GenBank/DDBJ whole genome shotgun (WGS) entry which is preliminary data.</text>
</comment>
<dbReference type="OrthoDB" id="5664002at2759"/>
<evidence type="ECO:0000313" key="2">
    <source>
        <dbReference type="Proteomes" id="UP001140217"/>
    </source>
</evidence>
<reference evidence="1" key="1">
    <citation type="submission" date="2022-07" db="EMBL/GenBank/DDBJ databases">
        <title>Phylogenomic reconstructions and comparative analyses of Kickxellomycotina fungi.</title>
        <authorList>
            <person name="Reynolds N.K."/>
            <person name="Stajich J.E."/>
            <person name="Barry K."/>
            <person name="Grigoriev I.V."/>
            <person name="Crous P."/>
            <person name="Smith M.E."/>
        </authorList>
    </citation>
    <scope>NUCLEOTIDE SEQUENCE</scope>
    <source>
        <strain evidence="1">NBRC 105414</strain>
    </source>
</reference>
<organism evidence="1 2">
    <name type="scientific">Coemansia javaensis</name>
    <dbReference type="NCBI Taxonomy" id="2761396"/>
    <lineage>
        <taxon>Eukaryota</taxon>
        <taxon>Fungi</taxon>
        <taxon>Fungi incertae sedis</taxon>
        <taxon>Zoopagomycota</taxon>
        <taxon>Kickxellomycotina</taxon>
        <taxon>Kickxellomycetes</taxon>
        <taxon>Kickxellales</taxon>
        <taxon>Kickxellaceae</taxon>
        <taxon>Coemansia</taxon>
    </lineage>
</organism>
<sequence length="492" mass="54588">MDVCSLPDDILRLVLRRCIEYHYVSKEKFKANVRMSVSDGAGNAKVETNLDQVVSVGCLGTVKRVVLTVFHDGSPFPAIDAVMEMMRAAAEEWTGARELLISLIPCGNTFRGVFDVSRHDAEFRRISAALAALLPGLRRLRLDGKDNNSVCRGLYGRLVEFYASQLHELHTWHPFTADPSCVFKQLRSVWFNYDDATGYQLPRMDPARLEALTLRYWPARHSWAPLCMNSGANEIVFPCLTELNAHCHENSCPLLEYAVLPAQVDDICLNLSVPILQAAANMAIAATKRLSIKIVIGYNRGDAAVLVAELTAALAAANSLFENSREAEELELYTNCRWITMDPKYIAFTLLTRLGVSPITSVDTMLVLIQKLPRLTHLSFECVSMEDIQADLSVPDPGENGCAEPLGTRIQHMIVNIDQNEPSWMNIVPVLKCLMLRIPTLAQLSAIQAPAKPVLEVVSAYGQQYPHLAGIKLGLNDSDDPFACKGSRDSFW</sequence>
<dbReference type="Proteomes" id="UP001140217">
    <property type="component" value="Unassembled WGS sequence"/>
</dbReference>
<dbReference type="EMBL" id="JANBUL010000073">
    <property type="protein sequence ID" value="KAJ2782425.1"/>
    <property type="molecule type" value="Genomic_DNA"/>
</dbReference>
<evidence type="ECO:0000313" key="1">
    <source>
        <dbReference type="EMBL" id="KAJ2782425.1"/>
    </source>
</evidence>
<proteinExistence type="predicted"/>
<accession>A0A9W8HH67</accession>
<dbReference type="AlphaFoldDB" id="A0A9W8HH67"/>
<gene>
    <name evidence="1" type="ORF">H4R18_002295</name>
</gene>
<keyword evidence="2" id="KW-1185">Reference proteome</keyword>